<protein>
    <recommendedName>
        <fullName evidence="6">Vacuolar protein sorting-associated protein 45</fullName>
    </recommendedName>
</protein>
<dbReference type="InterPro" id="IPR027482">
    <property type="entry name" value="Sec1-like_dom2"/>
</dbReference>
<dbReference type="Pfam" id="PF00995">
    <property type="entry name" value="Sec1"/>
    <property type="match status" value="1"/>
</dbReference>
<keyword evidence="5" id="KW-0472">Membrane</keyword>
<evidence type="ECO:0000313" key="8">
    <source>
        <dbReference type="Proteomes" id="UP000198287"/>
    </source>
</evidence>
<dbReference type="OMA" id="VHQLNNA"/>
<dbReference type="GO" id="GO:0012505">
    <property type="term" value="C:endomembrane system"/>
    <property type="evidence" value="ECO:0007669"/>
    <property type="project" value="UniProtKB-SubCell"/>
</dbReference>
<evidence type="ECO:0000313" key="7">
    <source>
        <dbReference type="EMBL" id="OXA56774.1"/>
    </source>
</evidence>
<reference evidence="7 8" key="1">
    <citation type="submission" date="2015-12" db="EMBL/GenBank/DDBJ databases">
        <title>The genome of Folsomia candida.</title>
        <authorList>
            <person name="Faddeeva A."/>
            <person name="Derks M.F."/>
            <person name="Anvar Y."/>
            <person name="Smit S."/>
            <person name="Van Straalen N."/>
            <person name="Roelofs D."/>
        </authorList>
    </citation>
    <scope>NUCLEOTIDE SEQUENCE [LARGE SCALE GENOMIC DNA]</scope>
    <source>
        <strain evidence="7 8">VU population</strain>
        <tissue evidence="7">Whole body</tissue>
    </source>
</reference>
<evidence type="ECO:0000256" key="2">
    <source>
        <dbReference type="ARBA" id="ARBA00009884"/>
    </source>
</evidence>
<dbReference type="GO" id="GO:0031410">
    <property type="term" value="C:cytoplasmic vesicle"/>
    <property type="evidence" value="ECO:0007669"/>
    <property type="project" value="UniProtKB-ARBA"/>
</dbReference>
<dbReference type="InterPro" id="IPR036045">
    <property type="entry name" value="Sec1-like_sf"/>
</dbReference>
<dbReference type="GO" id="GO:0015031">
    <property type="term" value="P:protein transport"/>
    <property type="evidence" value="ECO:0007669"/>
    <property type="project" value="UniProtKB-KW"/>
</dbReference>
<keyword evidence="8" id="KW-1185">Reference proteome</keyword>
<evidence type="ECO:0000256" key="5">
    <source>
        <dbReference type="ARBA" id="ARBA00023136"/>
    </source>
</evidence>
<dbReference type="SUPFAM" id="SSF56815">
    <property type="entry name" value="Sec1/munc18-like (SM) proteins"/>
    <property type="match status" value="1"/>
</dbReference>
<dbReference type="GO" id="GO:0016192">
    <property type="term" value="P:vesicle-mediated transport"/>
    <property type="evidence" value="ECO:0007669"/>
    <property type="project" value="InterPro"/>
</dbReference>
<comment type="subcellular location">
    <subcellularLocation>
        <location evidence="1">Endomembrane system</location>
        <topology evidence="1">Peripheral membrane protein</topology>
    </subcellularLocation>
</comment>
<comment type="similarity">
    <text evidence="2">Belongs to the STXBP/unc-18/SEC1 family.</text>
</comment>
<evidence type="ECO:0000256" key="6">
    <source>
        <dbReference type="ARBA" id="ARBA00073001"/>
    </source>
</evidence>
<keyword evidence="3" id="KW-0813">Transport</keyword>
<dbReference type="PANTHER" id="PTHR11679">
    <property type="entry name" value="VESICLE PROTEIN SORTING-ASSOCIATED"/>
    <property type="match status" value="1"/>
</dbReference>
<dbReference type="Gene3D" id="3.90.830.10">
    <property type="entry name" value="Syntaxin Binding Protein 1, Chain A, domain 2"/>
    <property type="match status" value="1"/>
</dbReference>
<dbReference type="AlphaFoldDB" id="A0A226EIC7"/>
<proteinExistence type="inferred from homology"/>
<evidence type="ECO:0000256" key="4">
    <source>
        <dbReference type="ARBA" id="ARBA00022927"/>
    </source>
</evidence>
<organism evidence="7 8">
    <name type="scientific">Folsomia candida</name>
    <name type="common">Springtail</name>
    <dbReference type="NCBI Taxonomy" id="158441"/>
    <lineage>
        <taxon>Eukaryota</taxon>
        <taxon>Metazoa</taxon>
        <taxon>Ecdysozoa</taxon>
        <taxon>Arthropoda</taxon>
        <taxon>Hexapoda</taxon>
        <taxon>Collembola</taxon>
        <taxon>Entomobryomorpha</taxon>
        <taxon>Isotomoidea</taxon>
        <taxon>Isotomidae</taxon>
        <taxon>Proisotominae</taxon>
        <taxon>Folsomia</taxon>
    </lineage>
</organism>
<gene>
    <name evidence="7" type="ORF">Fcan01_08335</name>
</gene>
<evidence type="ECO:0000256" key="3">
    <source>
        <dbReference type="ARBA" id="ARBA00022448"/>
    </source>
</evidence>
<name>A0A226EIC7_FOLCA</name>
<dbReference type="Gene3D" id="1.25.40.60">
    <property type="match status" value="1"/>
</dbReference>
<dbReference type="InterPro" id="IPR043154">
    <property type="entry name" value="Sec-1-like_dom1"/>
</dbReference>
<dbReference type="EMBL" id="LNIX01000003">
    <property type="protein sequence ID" value="OXA56774.1"/>
    <property type="molecule type" value="Genomic_DNA"/>
</dbReference>
<dbReference type="InterPro" id="IPR001619">
    <property type="entry name" value="Sec1-like"/>
</dbReference>
<dbReference type="Gene3D" id="3.40.50.2060">
    <property type="match status" value="1"/>
</dbReference>
<accession>A0A226EIC7</accession>
<sequence length="572" mass="65065">MNTVLAIRQYVDKMIQNSGPGMKILLMDAKTTGVISMVYSQSEIMQKEVYLCDRLDNFKNREPLRHLKCLTFLRPTEENINLLSQELRAPLYGSYFLHWSNVISKSDVKRLAEADEQEVVREIVEYFADYIPINPHTFISNIPHGPIFTEVDLIDDKTAQNIALALMSYVLSVKKAPLIRFTEWSLPCQKIADKFSNLMNKESNLFDFSQRQGKPVLLILDRRDDCVTPLLNQWTYQAMVHELLTIKNHRVSLADAPDIPKDFKEVVLSPENDRFFAENLYADFGSVGQSLRALVERFQETAKSHQKVESIDDMKNFIENYPHFKQMSGTVSKHVAVVGELARLNEKYHLLEVSELEQDIACHANHSQNLQRLKQLISNSKIRDVDALRLVLLYALKYEAHSNNDIMGLVTKLKARGISEENISLVKALLKFGGVKKRKSDLFGSDPVAQTKRFIKGLQGVENIYTQHVPWMKSIIEDLLKGKAKDQLPYFNASSGRMGSGSAPVDPTFRPSEIIVFVIGGITYEEALAIHNINRAENRLCVVLGGTSMQNMKSFLEEIRSSKSKKIDPRAV</sequence>
<dbReference type="Gene3D" id="3.40.50.1910">
    <property type="match status" value="1"/>
</dbReference>
<dbReference type="STRING" id="158441.A0A226EIC7"/>
<dbReference type="Proteomes" id="UP000198287">
    <property type="component" value="Unassembled WGS sequence"/>
</dbReference>
<evidence type="ECO:0000256" key="1">
    <source>
        <dbReference type="ARBA" id="ARBA00004184"/>
    </source>
</evidence>
<dbReference type="OrthoDB" id="10266265at2759"/>
<dbReference type="InterPro" id="IPR043127">
    <property type="entry name" value="Sec-1-like_dom3a"/>
</dbReference>
<keyword evidence="4" id="KW-0653">Protein transport</keyword>
<dbReference type="FunFam" id="3.90.830.10:FF:000002">
    <property type="entry name" value="Vacuolar protein sorting-associated protein 45"/>
    <property type="match status" value="1"/>
</dbReference>
<comment type="caution">
    <text evidence="7">The sequence shown here is derived from an EMBL/GenBank/DDBJ whole genome shotgun (WGS) entry which is preliminary data.</text>
</comment>
<dbReference type="PIRSF" id="PIRSF005715">
    <property type="entry name" value="VPS45_Sec1"/>
    <property type="match status" value="1"/>
</dbReference>